<dbReference type="PANTHER" id="PTHR43014:SF2">
    <property type="entry name" value="MERCURIC REDUCTASE"/>
    <property type="match status" value="1"/>
</dbReference>
<dbReference type="AlphaFoldDB" id="Q1YVE4"/>
<evidence type="ECO:0000256" key="7">
    <source>
        <dbReference type="ARBA" id="ARBA00023157"/>
    </source>
</evidence>
<reference evidence="14 15" key="1">
    <citation type="submission" date="2006-03" db="EMBL/GenBank/DDBJ databases">
        <authorList>
            <person name="Giovannoni S.J."/>
            <person name="Cho J.-C."/>
            <person name="Ferriera S."/>
            <person name="Johnson J."/>
            <person name="Kravitz S."/>
            <person name="Halpern A."/>
            <person name="Remington K."/>
            <person name="Beeson K."/>
            <person name="Tran B."/>
            <person name="Rogers Y.-H."/>
            <person name="Friedman R."/>
            <person name="Venter J.C."/>
        </authorList>
    </citation>
    <scope>NUCLEOTIDE SEQUENCE [LARGE SCALE GENOMIC DNA]</scope>
    <source>
        <strain evidence="14 15">HTCC2207</strain>
    </source>
</reference>
<keyword evidence="6 9" id="KW-0560">Oxidoreductase</keyword>
<dbReference type="EMBL" id="AAPI01000001">
    <property type="protein sequence ID" value="EAS47764.1"/>
    <property type="molecule type" value="Genomic_DNA"/>
</dbReference>
<dbReference type="eggNOG" id="COG0398">
    <property type="taxonomic scope" value="Bacteria"/>
</dbReference>
<dbReference type="HOGENOM" id="CLU_016755_1_0_6"/>
<evidence type="ECO:0000259" key="12">
    <source>
        <dbReference type="Pfam" id="PF07992"/>
    </source>
</evidence>
<feature type="transmembrane region" description="Helical" evidence="10">
    <location>
        <begin position="46"/>
        <end position="73"/>
    </location>
</feature>
<gene>
    <name evidence="14" type="ORF">GB2207_08146</name>
</gene>
<comment type="similarity">
    <text evidence="2 9">Belongs to the class-I pyridine nucleotide-disulfide oxidoreductase family.</text>
</comment>
<evidence type="ECO:0000259" key="13">
    <source>
        <dbReference type="Pfam" id="PF09335"/>
    </source>
</evidence>
<dbReference type="Proteomes" id="UP000005555">
    <property type="component" value="Unassembled WGS sequence"/>
</dbReference>
<dbReference type="FunFam" id="3.30.390.30:FF:000001">
    <property type="entry name" value="Dihydrolipoyl dehydrogenase"/>
    <property type="match status" value="1"/>
</dbReference>
<feature type="transmembrane region" description="Helical" evidence="10">
    <location>
        <begin position="155"/>
        <end position="174"/>
    </location>
</feature>
<evidence type="ECO:0000256" key="4">
    <source>
        <dbReference type="ARBA" id="ARBA00022827"/>
    </source>
</evidence>
<organism evidence="14 15">
    <name type="scientific">gamma proteobacterium HTCC2207</name>
    <dbReference type="NCBI Taxonomy" id="314287"/>
    <lineage>
        <taxon>Bacteria</taxon>
        <taxon>Pseudomonadati</taxon>
        <taxon>Pseudomonadota</taxon>
        <taxon>Gammaproteobacteria</taxon>
        <taxon>Cellvibrionales</taxon>
        <taxon>Porticoccaceae</taxon>
        <taxon>SAR92 clade</taxon>
    </lineage>
</organism>
<dbReference type="InterPro" id="IPR036188">
    <property type="entry name" value="FAD/NAD-bd_sf"/>
</dbReference>
<dbReference type="GO" id="GO:0050660">
    <property type="term" value="F:flavin adenine dinucleotide binding"/>
    <property type="evidence" value="ECO:0007669"/>
    <property type="project" value="TreeGrafter"/>
</dbReference>
<dbReference type="GO" id="GO:0005886">
    <property type="term" value="C:plasma membrane"/>
    <property type="evidence" value="ECO:0007669"/>
    <property type="project" value="UniProtKB-ARBA"/>
</dbReference>
<dbReference type="InterPro" id="IPR016156">
    <property type="entry name" value="FAD/NAD-linked_Rdtase_dimer_sf"/>
</dbReference>
<dbReference type="eggNOG" id="COG1249">
    <property type="taxonomic scope" value="Bacteria"/>
</dbReference>
<dbReference type="PRINTS" id="PR00368">
    <property type="entry name" value="FADPNR"/>
</dbReference>
<keyword evidence="10" id="KW-0472">Membrane</keyword>
<evidence type="ECO:0000256" key="9">
    <source>
        <dbReference type="RuleBase" id="RU003691"/>
    </source>
</evidence>
<keyword evidence="7" id="KW-1015">Disulfide bond</keyword>
<keyword evidence="3 9" id="KW-0285">Flavoprotein</keyword>
<protein>
    <recommendedName>
        <fullName evidence="16">Pyridine nucleotide-disulfide oxidoreductase</fullName>
    </recommendedName>
</protein>
<evidence type="ECO:0000256" key="1">
    <source>
        <dbReference type="ARBA" id="ARBA00001974"/>
    </source>
</evidence>
<proteinExistence type="inferred from homology"/>
<dbReference type="Pfam" id="PF09335">
    <property type="entry name" value="VTT_dom"/>
    <property type="match status" value="1"/>
</dbReference>
<feature type="transmembrane region" description="Helical" evidence="10">
    <location>
        <begin position="126"/>
        <end position="148"/>
    </location>
</feature>
<feature type="transmembrane region" description="Helical" evidence="10">
    <location>
        <begin position="233"/>
        <end position="251"/>
    </location>
</feature>
<dbReference type="Pfam" id="PF07992">
    <property type="entry name" value="Pyr_redox_2"/>
    <property type="match status" value="1"/>
</dbReference>
<evidence type="ECO:0008006" key="16">
    <source>
        <dbReference type="Google" id="ProtNLM"/>
    </source>
</evidence>
<dbReference type="OrthoDB" id="9800167at2"/>
<dbReference type="InterPro" id="IPR023753">
    <property type="entry name" value="FAD/NAD-binding_dom"/>
</dbReference>
<dbReference type="InterPro" id="IPR004099">
    <property type="entry name" value="Pyr_nucl-diS_OxRdtase_dimer"/>
</dbReference>
<comment type="cofactor">
    <cofactor evidence="1">
        <name>FAD</name>
        <dbReference type="ChEBI" id="CHEBI:57692"/>
    </cofactor>
</comment>
<evidence type="ECO:0000256" key="2">
    <source>
        <dbReference type="ARBA" id="ARBA00007532"/>
    </source>
</evidence>
<keyword evidence="8 9" id="KW-0676">Redox-active center</keyword>
<feature type="domain" description="FAD/NAD(P)-binding" evidence="12">
    <location>
        <begin position="233"/>
        <end position="561"/>
    </location>
</feature>
<evidence type="ECO:0000256" key="6">
    <source>
        <dbReference type="ARBA" id="ARBA00023002"/>
    </source>
</evidence>
<dbReference type="STRING" id="314287.GB2207_08146"/>
<dbReference type="Pfam" id="PF02852">
    <property type="entry name" value="Pyr_redox_dim"/>
    <property type="match status" value="1"/>
</dbReference>
<dbReference type="GO" id="GO:0016668">
    <property type="term" value="F:oxidoreductase activity, acting on a sulfur group of donors, NAD(P) as acceptor"/>
    <property type="evidence" value="ECO:0007669"/>
    <property type="project" value="InterPro"/>
</dbReference>
<dbReference type="PANTHER" id="PTHR43014">
    <property type="entry name" value="MERCURIC REDUCTASE"/>
    <property type="match status" value="1"/>
</dbReference>
<dbReference type="GO" id="GO:0003955">
    <property type="term" value="F:NAD(P)H dehydrogenase (quinone) activity"/>
    <property type="evidence" value="ECO:0007669"/>
    <property type="project" value="TreeGrafter"/>
</dbReference>
<accession>Q1YVE4</accession>
<evidence type="ECO:0000256" key="3">
    <source>
        <dbReference type="ARBA" id="ARBA00022630"/>
    </source>
</evidence>
<feature type="transmembrane region" description="Helical" evidence="10">
    <location>
        <begin position="194"/>
        <end position="212"/>
    </location>
</feature>
<evidence type="ECO:0000256" key="8">
    <source>
        <dbReference type="ARBA" id="ARBA00023284"/>
    </source>
</evidence>
<name>Q1YVE4_9GAMM</name>
<keyword evidence="10" id="KW-1133">Transmembrane helix</keyword>
<feature type="domain" description="Pyridine nucleotide-disulphide oxidoreductase dimerisation" evidence="11">
    <location>
        <begin position="583"/>
        <end position="686"/>
    </location>
</feature>
<dbReference type="SUPFAM" id="SSF51905">
    <property type="entry name" value="FAD/NAD(P)-binding domain"/>
    <property type="match status" value="1"/>
</dbReference>
<keyword evidence="15" id="KW-1185">Reference proteome</keyword>
<comment type="caution">
    <text evidence="14">The sequence shown here is derived from an EMBL/GenBank/DDBJ whole genome shotgun (WGS) entry which is preliminary data.</text>
</comment>
<sequence length="718" mass="77901">MLKKILLVVIIGALVSAYITFGGQRYLSVDFFGDLYAQQPLLTAAVYFAIYVIATAVSIPGAALLTIIGGIVFGLWTGTLLVSFASSIGATLAFLASRFLLRDWVQAKFSSHLHTINQGVEKQGGYYLFGLRLIPLFPFWMINLVMGLTPLKASTFYWVSQLGMLAGTLVYVNAGASLGSIDEFSATGIMTPAVISSFALLAIFPLIVRAAVKAVERRKLYSGFKKPRTFDTNLIVIGAGSGGLVSAYIGATLKARVTLIERDKMGGDCLNTGCVPSKALIRAAKSMAEMKKAAQLGIDVPAPQVDFARVMGRVQDVIKTIEPHDSVQRFTGLGVDCLYGNARLISPWLVDVDGQQISAEKIILATGARPTIPSIPGLDQVEPLTSETLWQLQELPERLLIVGGGAIGCELAQAFQRLGSQVTLVEMQSQLLPRDDQQVASFMQDCLESESVRVLTNYGAEKFQSQGDRRIVELASSAEPTAEPTKGQTTEPLQIEFDQVLVAIGRTANTESLGLEALGIPLNTNGTLTTDDYLRTCYPNILACGDLVGPYQLTHAASHQAWFATVNGLLGRFKKFRVDYRIMPQVVFTDPQIGRVGLNQRDAAAQGIEVEVTQYDLSDLDRAIADNDAQGFIQVLTVPGKDRILGATIIGPQAGELINEFVLAMKHNLGLNKLLGTIRSYPTLSEGNRFVAGEWKRKHVPQGLLAILQRYLSWNIKP</sequence>
<keyword evidence="10" id="KW-0812">Transmembrane</keyword>
<feature type="transmembrane region" description="Helical" evidence="10">
    <location>
        <begin position="80"/>
        <end position="101"/>
    </location>
</feature>
<dbReference type="InterPro" id="IPR032816">
    <property type="entry name" value="VTT_dom"/>
</dbReference>
<evidence type="ECO:0000313" key="14">
    <source>
        <dbReference type="EMBL" id="EAS47764.1"/>
    </source>
</evidence>
<dbReference type="Gene3D" id="3.50.50.60">
    <property type="entry name" value="FAD/NAD(P)-binding domain"/>
    <property type="match status" value="2"/>
</dbReference>
<dbReference type="PRINTS" id="PR00411">
    <property type="entry name" value="PNDRDTASEI"/>
</dbReference>
<feature type="domain" description="VTT" evidence="13">
    <location>
        <begin position="59"/>
        <end position="176"/>
    </location>
</feature>
<evidence type="ECO:0000259" key="11">
    <source>
        <dbReference type="Pfam" id="PF02852"/>
    </source>
</evidence>
<evidence type="ECO:0000256" key="10">
    <source>
        <dbReference type="SAM" id="Phobius"/>
    </source>
</evidence>
<dbReference type="SUPFAM" id="SSF55424">
    <property type="entry name" value="FAD/NAD-linked reductases, dimerisation (C-terminal) domain"/>
    <property type="match status" value="1"/>
</dbReference>
<keyword evidence="5" id="KW-0521">NADP</keyword>
<dbReference type="PROSITE" id="PS00076">
    <property type="entry name" value="PYRIDINE_REDOX_1"/>
    <property type="match status" value="1"/>
</dbReference>
<keyword evidence="4 9" id="KW-0274">FAD</keyword>
<evidence type="ECO:0000256" key="5">
    <source>
        <dbReference type="ARBA" id="ARBA00022857"/>
    </source>
</evidence>
<dbReference type="InterPro" id="IPR012999">
    <property type="entry name" value="Pyr_OxRdtase_I_AS"/>
</dbReference>
<dbReference type="Gene3D" id="3.30.390.30">
    <property type="match status" value="1"/>
</dbReference>
<evidence type="ECO:0000313" key="15">
    <source>
        <dbReference type="Proteomes" id="UP000005555"/>
    </source>
</evidence>